<dbReference type="Gene3D" id="1.10.1130.10">
    <property type="entry name" value="Flavocytochrome C3, Chain A"/>
    <property type="match status" value="2"/>
</dbReference>
<dbReference type="RefSeq" id="WP_076603372.1">
    <property type="nucleotide sequence ID" value="NZ_FTMD01000012.1"/>
</dbReference>
<feature type="region of interest" description="Disordered" evidence="2">
    <location>
        <begin position="557"/>
        <end position="577"/>
    </location>
</feature>
<proteinExistence type="predicted"/>
<evidence type="ECO:0000313" key="6">
    <source>
        <dbReference type="Proteomes" id="UP000186819"/>
    </source>
</evidence>
<dbReference type="AlphaFoldDB" id="A0A1N6ZPE0"/>
<evidence type="ECO:0000313" key="5">
    <source>
        <dbReference type="EMBL" id="SIR28688.1"/>
    </source>
</evidence>
<dbReference type="InterPro" id="IPR051829">
    <property type="entry name" value="Multiheme_Cytochr_ET"/>
</dbReference>
<evidence type="ECO:0000259" key="4">
    <source>
        <dbReference type="Pfam" id="PF13435"/>
    </source>
</evidence>
<feature type="chain" id="PRO_5012230216" evidence="3">
    <location>
        <begin position="34"/>
        <end position="858"/>
    </location>
</feature>
<dbReference type="PANTHER" id="PTHR35038">
    <property type="entry name" value="DISSIMILATORY SULFITE REDUCTASE SIRA"/>
    <property type="match status" value="1"/>
</dbReference>
<name>A0A1N6ZPE0_9RHOO</name>
<feature type="signal peptide" evidence="3">
    <location>
        <begin position="1"/>
        <end position="33"/>
    </location>
</feature>
<evidence type="ECO:0000256" key="1">
    <source>
        <dbReference type="ARBA" id="ARBA00022729"/>
    </source>
</evidence>
<dbReference type="OrthoDB" id="5428211at2"/>
<feature type="compositionally biased region" description="Polar residues" evidence="2">
    <location>
        <begin position="849"/>
        <end position="858"/>
    </location>
</feature>
<feature type="region of interest" description="Disordered" evidence="2">
    <location>
        <begin position="835"/>
        <end position="858"/>
    </location>
</feature>
<dbReference type="EMBL" id="FTMD01000012">
    <property type="protein sequence ID" value="SIR28688.1"/>
    <property type="molecule type" value="Genomic_DNA"/>
</dbReference>
<feature type="domain" description="Cytochrome c-552/4" evidence="4">
    <location>
        <begin position="275"/>
        <end position="335"/>
    </location>
</feature>
<protein>
    <submittedName>
        <fullName evidence="5">Doubled CXXCH motif (Paired_CXXCH_1)</fullName>
    </submittedName>
</protein>
<accession>A0A1N6ZPE0</accession>
<dbReference type="Proteomes" id="UP000186819">
    <property type="component" value="Unassembled WGS sequence"/>
</dbReference>
<evidence type="ECO:0000256" key="2">
    <source>
        <dbReference type="SAM" id="MobiDB-lite"/>
    </source>
</evidence>
<dbReference type="InterPro" id="IPR023155">
    <property type="entry name" value="Cyt_c-552/4"/>
</dbReference>
<dbReference type="PANTHER" id="PTHR35038:SF6">
    <property type="entry name" value="SURFACE LOCALIZED DECAHEME CYTOCHROME C LIPOPROTEIN"/>
    <property type="match status" value="1"/>
</dbReference>
<keyword evidence="6" id="KW-1185">Reference proteome</keyword>
<keyword evidence="1 3" id="KW-0732">Signal</keyword>
<dbReference type="Pfam" id="PF13435">
    <property type="entry name" value="Cytochrome_C554"/>
    <property type="match status" value="1"/>
</dbReference>
<sequence>MENYSRPATGFRQVLTLFACVLSLAGGIAPAEAQQSKISNTKHNLSSSGSTAPGTVKATTESQICVFCHTPHAANIAAPAPLWNRTLSSATYTPYTSNSLDAQTILGGALAQPGGSSKLCLSCHDGTMAIGTVGVLGGKTNVSVTMSNTDAGKMPTGLGTTTGFTRNLGIDLRNDHPISFTYDDALATADGELRHMDGQQRYPEGSSTSPVIGIRSAGVRPALPLQPTGTAGAGQVQCTTCHDPHLDVPKFLRLNRLQKVNPAGAEFLPANDQICLGCHNKLGTAWSQSSHASETIGDETYKTDAANRREFLLGGKASIKVWEAGCLNCHDTHAVQGTRRLLREGVLGGSGGTGAGSYKLGWGSEFDPNSKSAIEETCYQCHTTTAESILNAGNGTVPDIKTDFTTLARRMPIATSEQASGVESHDIKNSDFVETQATLGQTDLTKRHAECTDCHNPHRVTRNSLFNRQGTDQRTHVPGGANGNLASGALRGAFGVEPVYTGTGFFDLPNSYTEKKGDGGVGAATTVGSAWVTREYQICLKCHSDYGYPDDNTYPSGTKRPELGTTTNLTPANPDGVRTSYTRYTNQAREFQPNNATGATGAGTSYQTGNYRSWHPVIGPTGRTLTNRGITDASPWRSPWTNNVGTQTMYCTDCHGSNASGSGTPPITPDSGVWGPHGSANNFILKGIWGPTMGATGRDSGETSNLLCFKCHDSTVYTTRNNSGRRSGFYDGSSGKGNLHNFHIDKIGKLYCTWCHVAVPHGWKNKMLLVNLNDVGPEAGQTGSKQVATNGSSSTYNVGPYYANAKLKIVTFAQSGNWSAGDCGAASGSTIIANSQNSTTNTSGTGKNWMTSTCSNPP</sequence>
<reference evidence="6" key="1">
    <citation type="submission" date="2017-01" db="EMBL/GenBank/DDBJ databases">
        <authorList>
            <person name="Varghese N."/>
            <person name="Submissions S."/>
        </authorList>
    </citation>
    <scope>NUCLEOTIDE SEQUENCE [LARGE SCALE GENOMIC DNA]</scope>
    <source>
        <strain evidence="6">ATCC 51758</strain>
    </source>
</reference>
<evidence type="ECO:0000256" key="3">
    <source>
        <dbReference type="SAM" id="SignalP"/>
    </source>
</evidence>
<dbReference type="InterPro" id="IPR036280">
    <property type="entry name" value="Multihaem_cyt_sf"/>
</dbReference>
<dbReference type="GO" id="GO:0016491">
    <property type="term" value="F:oxidoreductase activity"/>
    <property type="evidence" value="ECO:0007669"/>
    <property type="project" value="TreeGrafter"/>
</dbReference>
<dbReference type="SUPFAM" id="SSF48695">
    <property type="entry name" value="Multiheme cytochromes"/>
    <property type="match status" value="2"/>
</dbReference>
<feature type="compositionally biased region" description="Low complexity" evidence="2">
    <location>
        <begin position="835"/>
        <end position="848"/>
    </location>
</feature>
<gene>
    <name evidence="5" type="ORF">SAMN05421829_11290</name>
</gene>
<organism evidence="5 6">
    <name type="scientific">Aromatoleum tolulyticum</name>
    <dbReference type="NCBI Taxonomy" id="34027"/>
    <lineage>
        <taxon>Bacteria</taxon>
        <taxon>Pseudomonadati</taxon>
        <taxon>Pseudomonadota</taxon>
        <taxon>Betaproteobacteria</taxon>
        <taxon>Rhodocyclales</taxon>
        <taxon>Rhodocyclaceae</taxon>
        <taxon>Aromatoleum</taxon>
    </lineage>
</organism>
<dbReference type="STRING" id="34027.SAMN05421829_11290"/>